<dbReference type="SUPFAM" id="SSF54001">
    <property type="entry name" value="Cysteine proteinases"/>
    <property type="match status" value="1"/>
</dbReference>
<evidence type="ECO:0000313" key="6">
    <source>
        <dbReference type="EMBL" id="KZE79072.1"/>
    </source>
</evidence>
<dbReference type="PROSITE" id="PS51935">
    <property type="entry name" value="NLPC_P60"/>
    <property type="match status" value="1"/>
</dbReference>
<evidence type="ECO:0000256" key="2">
    <source>
        <dbReference type="ARBA" id="ARBA00022670"/>
    </source>
</evidence>
<organism evidence="6 7">
    <name type="scientific">Paenibacillus elgii</name>
    <dbReference type="NCBI Taxonomy" id="189691"/>
    <lineage>
        <taxon>Bacteria</taxon>
        <taxon>Bacillati</taxon>
        <taxon>Bacillota</taxon>
        <taxon>Bacilli</taxon>
        <taxon>Bacillales</taxon>
        <taxon>Paenibacillaceae</taxon>
        <taxon>Paenibacillus</taxon>
    </lineage>
</organism>
<dbReference type="Gene3D" id="2.30.30.40">
    <property type="entry name" value="SH3 Domains"/>
    <property type="match status" value="1"/>
</dbReference>
<evidence type="ECO:0000256" key="4">
    <source>
        <dbReference type="ARBA" id="ARBA00022807"/>
    </source>
</evidence>
<keyword evidence="7" id="KW-1185">Reference proteome</keyword>
<dbReference type="InterPro" id="IPR057812">
    <property type="entry name" value="SH3_YKFC_2nd"/>
</dbReference>
<dbReference type="PANTHER" id="PTHR47053">
    <property type="entry name" value="MUREIN DD-ENDOPEPTIDASE MEPH-RELATED"/>
    <property type="match status" value="1"/>
</dbReference>
<sequence length="306" mass="33904">MSGPKRVRAAVSVATVWTSPESPRPMDEPALRHPAAITEWLGAMTVKDKLDLYGANRIQTQMLYGTGAVIAEESGDWVKVLIPEQSTRKEGAGYPGWVPKCQLMEASAEANADRWAEVAAPRALLTFRSLQAEIELSFLTRLPVIEETNDGVVVDTPHGAGFLPKEQVWVAVRPASSGMEEEHAGKRLVRQGMRFIGLPYLWGGMSSFGYDCSGFAYSMHKSQGILIPRDASDQAVQGQRVERDRLEPGDLLFFAYEEGKGRVHHVGIYAGDNRMLHSPDSEGCIELVDLDGYKLAKEHCISRRYW</sequence>
<dbReference type="GO" id="GO:0008234">
    <property type="term" value="F:cysteine-type peptidase activity"/>
    <property type="evidence" value="ECO:0007669"/>
    <property type="project" value="UniProtKB-KW"/>
</dbReference>
<comment type="similarity">
    <text evidence="1">Belongs to the peptidase C40 family.</text>
</comment>
<dbReference type="GO" id="GO:0006508">
    <property type="term" value="P:proteolysis"/>
    <property type="evidence" value="ECO:0007669"/>
    <property type="project" value="UniProtKB-KW"/>
</dbReference>
<dbReference type="Gene3D" id="3.90.1720.10">
    <property type="entry name" value="endopeptidase domain like (from Nostoc punctiforme)"/>
    <property type="match status" value="1"/>
</dbReference>
<dbReference type="Pfam" id="PF00877">
    <property type="entry name" value="NLPC_P60"/>
    <property type="match status" value="1"/>
</dbReference>
<dbReference type="InterPro" id="IPR038765">
    <property type="entry name" value="Papain-like_cys_pep_sf"/>
</dbReference>
<evidence type="ECO:0000256" key="1">
    <source>
        <dbReference type="ARBA" id="ARBA00007074"/>
    </source>
</evidence>
<reference evidence="7" key="1">
    <citation type="submission" date="2016-01" db="EMBL/GenBank/DDBJ databases">
        <title>Draft genome of Chromobacterium sp. F49.</title>
        <authorList>
            <person name="Hong K.W."/>
        </authorList>
    </citation>
    <scope>NUCLEOTIDE SEQUENCE [LARGE SCALE GENOMIC DNA]</scope>
    <source>
        <strain evidence="7">M63</strain>
    </source>
</reference>
<dbReference type="InterPro" id="IPR000064">
    <property type="entry name" value="NLP_P60_dom"/>
</dbReference>
<dbReference type="OrthoDB" id="9813368at2"/>
<dbReference type="Pfam" id="PF23795">
    <property type="entry name" value="SH3_YKFC_2nd"/>
    <property type="match status" value="1"/>
</dbReference>
<dbReference type="Proteomes" id="UP000076563">
    <property type="component" value="Unassembled WGS sequence"/>
</dbReference>
<feature type="domain" description="NlpC/P60" evidence="5">
    <location>
        <begin position="182"/>
        <end position="306"/>
    </location>
</feature>
<evidence type="ECO:0000256" key="3">
    <source>
        <dbReference type="ARBA" id="ARBA00022801"/>
    </source>
</evidence>
<dbReference type="AlphaFoldDB" id="A0A165R5X5"/>
<evidence type="ECO:0000313" key="7">
    <source>
        <dbReference type="Proteomes" id="UP000076563"/>
    </source>
</evidence>
<dbReference type="STRING" id="1007103.GCA_000213315_06842"/>
<dbReference type="EMBL" id="LQRA01000052">
    <property type="protein sequence ID" value="KZE79072.1"/>
    <property type="molecule type" value="Genomic_DNA"/>
</dbReference>
<dbReference type="eggNOG" id="COG0791">
    <property type="taxonomic scope" value="Bacteria"/>
</dbReference>
<keyword evidence="3" id="KW-0378">Hydrolase</keyword>
<dbReference type="RefSeq" id="WP_063181561.1">
    <property type="nucleotide sequence ID" value="NZ_LQRA01000052.1"/>
</dbReference>
<comment type="caution">
    <text evidence="6">The sequence shown here is derived from an EMBL/GenBank/DDBJ whole genome shotgun (WGS) entry which is preliminary data.</text>
</comment>
<keyword evidence="2" id="KW-0645">Protease</keyword>
<evidence type="ECO:0000259" key="5">
    <source>
        <dbReference type="PROSITE" id="PS51935"/>
    </source>
</evidence>
<dbReference type="PANTHER" id="PTHR47053:SF3">
    <property type="entry name" value="GAMMA-D-GLUTAMYL-L-LYSINE DIPEPTIDYL-PEPTIDASE"/>
    <property type="match status" value="1"/>
</dbReference>
<protein>
    <submittedName>
        <fullName evidence="6">Peptidase</fullName>
    </submittedName>
</protein>
<name>A0A165R5X5_9BACL</name>
<keyword evidence="4" id="KW-0788">Thiol protease</keyword>
<dbReference type="InterPro" id="IPR051202">
    <property type="entry name" value="Peptidase_C40"/>
</dbReference>
<accession>A0A165R5X5</accession>
<gene>
    <name evidence="6" type="ORF">AV654_16435</name>
</gene>
<proteinExistence type="inferred from homology"/>